<dbReference type="InterPro" id="IPR027417">
    <property type="entry name" value="P-loop_NTPase"/>
</dbReference>
<evidence type="ECO:0000313" key="2">
    <source>
        <dbReference type="Proteomes" id="UP000430120"/>
    </source>
</evidence>
<reference evidence="1 2" key="1">
    <citation type="submission" date="2019-09" db="EMBL/GenBank/DDBJ databases">
        <title>Draft genome sequences of 48 bacterial type strains from the CCUG.</title>
        <authorList>
            <person name="Tunovic T."/>
            <person name="Pineiro-Iglesias B."/>
            <person name="Unosson C."/>
            <person name="Inganas E."/>
            <person name="Ohlen M."/>
            <person name="Cardew S."/>
            <person name="Jensie-Markopoulos S."/>
            <person name="Salva-Serra F."/>
            <person name="Jaen-Luchoro D."/>
            <person name="Karlsson R."/>
            <person name="Svensson-Stadler L."/>
            <person name="Chun J."/>
            <person name="Moore E."/>
        </authorList>
    </citation>
    <scope>NUCLEOTIDE SEQUENCE [LARGE SCALE GENOMIC DNA]</scope>
    <source>
        <strain evidence="1 2">CCUG 30977</strain>
    </source>
</reference>
<accession>A0A643FGR6</accession>
<evidence type="ECO:0008006" key="3">
    <source>
        <dbReference type="Google" id="ProtNLM"/>
    </source>
</evidence>
<dbReference type="EMBL" id="VZPB01000002">
    <property type="protein sequence ID" value="KAB0585146.1"/>
    <property type="molecule type" value="Genomic_DNA"/>
</dbReference>
<dbReference type="Proteomes" id="UP000430120">
    <property type="component" value="Unassembled WGS sequence"/>
</dbReference>
<dbReference type="SUPFAM" id="SSF52540">
    <property type="entry name" value="P-loop containing nucleoside triphosphate hydrolases"/>
    <property type="match status" value="1"/>
</dbReference>
<dbReference type="RefSeq" id="WP_231067729.1">
    <property type="nucleotide sequence ID" value="NZ_CP088081.1"/>
</dbReference>
<organism evidence="1 2">
    <name type="scientific">Ideonella dechloratans</name>
    <dbReference type="NCBI Taxonomy" id="36863"/>
    <lineage>
        <taxon>Bacteria</taxon>
        <taxon>Pseudomonadati</taxon>
        <taxon>Pseudomonadota</taxon>
        <taxon>Betaproteobacteria</taxon>
        <taxon>Burkholderiales</taxon>
        <taxon>Sphaerotilaceae</taxon>
        <taxon>Ideonella</taxon>
    </lineage>
</organism>
<proteinExistence type="predicted"/>
<evidence type="ECO:0000313" key="1">
    <source>
        <dbReference type="EMBL" id="KAB0585146.1"/>
    </source>
</evidence>
<protein>
    <recommendedName>
        <fullName evidence="3">Sulfotransferase family protein</fullName>
    </recommendedName>
</protein>
<comment type="caution">
    <text evidence="1">The sequence shown here is derived from an EMBL/GenBank/DDBJ whole genome shotgun (WGS) entry which is preliminary data.</text>
</comment>
<gene>
    <name evidence="1" type="ORF">F7Q92_01255</name>
</gene>
<keyword evidence="2" id="KW-1185">Reference proteome</keyword>
<dbReference type="Gene3D" id="3.40.50.300">
    <property type="entry name" value="P-loop containing nucleotide triphosphate hydrolases"/>
    <property type="match status" value="1"/>
</dbReference>
<dbReference type="AlphaFoldDB" id="A0A643FGR6"/>
<name>A0A643FGR6_IDEDE</name>
<sequence length="243" mass="27710">MFRSGTNYTRTLLEAHYDVEVAYNLLGWKHGLLPTFAPRSGMNLPDAPPLVVVKHPLAFLRSVYRYHAEIGCDMHTQAGSWPDFLRSRMVYASDHLACAPQYRFSNPVQMWNAVIWNHVHYAQGIGGMVLRYEDLLAAPEAHCARVAQHYRLKRRPGANTFTVPELQTNRMGDRRRRRERYVTDQPFTKRSFYQDGGYLADYSPEDLAHVIDELAPDLLQALGYGLPDRPPLRRPACLPGSAG</sequence>